<feature type="signal peptide" evidence="1">
    <location>
        <begin position="1"/>
        <end position="18"/>
    </location>
</feature>
<feature type="domain" description="DUF6438" evidence="2">
    <location>
        <begin position="30"/>
        <end position="140"/>
    </location>
</feature>
<reference evidence="3 4" key="1">
    <citation type="submission" date="2024-09" db="EMBL/GenBank/DDBJ databases">
        <authorList>
            <person name="Sun Q."/>
            <person name="Mori K."/>
        </authorList>
    </citation>
    <scope>NUCLEOTIDE SEQUENCE [LARGE SCALE GENOMIC DNA]</scope>
    <source>
        <strain evidence="3 4">JCM 13503</strain>
    </source>
</reference>
<comment type="caution">
    <text evidence="3">The sequence shown here is derived from an EMBL/GenBank/DDBJ whole genome shotgun (WGS) entry which is preliminary data.</text>
</comment>
<gene>
    <name evidence="3" type="ORF">ACFFLM_14780</name>
</gene>
<name>A0ABV6B0M5_9DEIO</name>
<evidence type="ECO:0000256" key="1">
    <source>
        <dbReference type="SAM" id="SignalP"/>
    </source>
</evidence>
<evidence type="ECO:0000259" key="2">
    <source>
        <dbReference type="Pfam" id="PF20033"/>
    </source>
</evidence>
<organism evidence="3 4">
    <name type="scientific">Deinococcus oregonensis</name>
    <dbReference type="NCBI Taxonomy" id="1805970"/>
    <lineage>
        <taxon>Bacteria</taxon>
        <taxon>Thermotogati</taxon>
        <taxon>Deinococcota</taxon>
        <taxon>Deinococci</taxon>
        <taxon>Deinococcales</taxon>
        <taxon>Deinococcaceae</taxon>
        <taxon>Deinococcus</taxon>
    </lineage>
</organism>
<dbReference type="EMBL" id="JBHLYR010000045">
    <property type="protein sequence ID" value="MFB9993235.1"/>
    <property type="molecule type" value="Genomic_DNA"/>
</dbReference>
<evidence type="ECO:0000313" key="4">
    <source>
        <dbReference type="Proteomes" id="UP001589733"/>
    </source>
</evidence>
<sequence>MKRLLMSGLLLSMTPALAGGADFSPTAFELSLQREACYGTCPVYTVQVNGNGAVLWTGERWVQQVGKLRATVNPAAVKRLQQAVKAANFFVLKDEYLDMPVTDLPYATLEVRQGMQHKTVHYYLGDPNVPPALLNLAKQADLELGTAAWIGQR</sequence>
<dbReference type="Proteomes" id="UP001589733">
    <property type="component" value="Unassembled WGS sequence"/>
</dbReference>
<evidence type="ECO:0000313" key="3">
    <source>
        <dbReference type="EMBL" id="MFB9993235.1"/>
    </source>
</evidence>
<dbReference type="InterPro" id="IPR045497">
    <property type="entry name" value="DUF6438"/>
</dbReference>
<accession>A0ABV6B0M5</accession>
<dbReference type="Pfam" id="PF20033">
    <property type="entry name" value="DUF6438"/>
    <property type="match status" value="1"/>
</dbReference>
<proteinExistence type="predicted"/>
<protein>
    <submittedName>
        <fullName evidence="3">DUF6438 domain-containing protein</fullName>
    </submittedName>
</protein>
<keyword evidence="1" id="KW-0732">Signal</keyword>
<feature type="chain" id="PRO_5045887334" evidence="1">
    <location>
        <begin position="19"/>
        <end position="153"/>
    </location>
</feature>
<keyword evidence="4" id="KW-1185">Reference proteome</keyword>
<dbReference type="RefSeq" id="WP_380011661.1">
    <property type="nucleotide sequence ID" value="NZ_JBHLYR010000045.1"/>
</dbReference>